<dbReference type="Proteomes" id="UP000630142">
    <property type="component" value="Unassembled WGS sequence"/>
</dbReference>
<dbReference type="NCBIfam" id="TIGR01985">
    <property type="entry name" value="phasin_2"/>
    <property type="match status" value="1"/>
</dbReference>
<proteinExistence type="predicted"/>
<name>A0A8J3GJV0_9HYPH</name>
<reference evidence="2" key="2">
    <citation type="submission" date="2020-09" db="EMBL/GenBank/DDBJ databases">
        <authorList>
            <person name="Sun Q."/>
            <person name="Kim S."/>
        </authorList>
    </citation>
    <scope>NUCLEOTIDE SEQUENCE</scope>
    <source>
        <strain evidence="2">KCTC 42249</strain>
    </source>
</reference>
<organism evidence="2 3">
    <name type="scientific">Tianweitania populi</name>
    <dbReference type="NCBI Taxonomy" id="1607949"/>
    <lineage>
        <taxon>Bacteria</taxon>
        <taxon>Pseudomonadati</taxon>
        <taxon>Pseudomonadota</taxon>
        <taxon>Alphaproteobacteria</taxon>
        <taxon>Hyphomicrobiales</taxon>
        <taxon>Phyllobacteriaceae</taxon>
        <taxon>Tianweitania</taxon>
    </lineage>
</organism>
<sequence length="151" mass="16566">MSEAARNTAENVEFATFEANRATDQFRTFAEKGVEQSKEAFARIKQGTDGAQKAFEASFENARAVSSELSLKSIAAMRASTELTFSHLEALLGVKSISDFAELQTSYLRKQVELAVNQVKDVQTVSTRGAEDVAKPVKDIVERAWSDLKVA</sequence>
<protein>
    <submittedName>
        <fullName evidence="2">Phasin</fullName>
    </submittedName>
</protein>
<dbReference type="EMBL" id="BMZQ01000002">
    <property type="protein sequence ID" value="GHD14322.1"/>
    <property type="molecule type" value="Genomic_DNA"/>
</dbReference>
<keyword evidence="3" id="KW-1185">Reference proteome</keyword>
<comment type="caution">
    <text evidence="2">The sequence shown here is derived from an EMBL/GenBank/DDBJ whole genome shotgun (WGS) entry which is preliminary data.</text>
</comment>
<evidence type="ECO:0000313" key="3">
    <source>
        <dbReference type="Proteomes" id="UP000630142"/>
    </source>
</evidence>
<gene>
    <name evidence="2" type="ORF">GCM10016234_19790</name>
</gene>
<dbReference type="InterPro" id="IPR018968">
    <property type="entry name" value="Phasin"/>
</dbReference>
<evidence type="ECO:0000313" key="2">
    <source>
        <dbReference type="EMBL" id="GHD14322.1"/>
    </source>
</evidence>
<dbReference type="InterPro" id="IPR010234">
    <property type="entry name" value="Phasin_subfam-2"/>
</dbReference>
<feature type="domain" description="Phasin" evidence="1">
    <location>
        <begin position="49"/>
        <end position="139"/>
    </location>
</feature>
<dbReference type="RefSeq" id="WP_189503425.1">
    <property type="nucleotide sequence ID" value="NZ_BMZQ01000002.1"/>
</dbReference>
<evidence type="ECO:0000259" key="1">
    <source>
        <dbReference type="Pfam" id="PF09361"/>
    </source>
</evidence>
<dbReference type="Pfam" id="PF09361">
    <property type="entry name" value="Phasin_2"/>
    <property type="match status" value="1"/>
</dbReference>
<accession>A0A8J3GJV0</accession>
<reference evidence="2" key="1">
    <citation type="journal article" date="2014" name="Int. J. Syst. Evol. Microbiol.">
        <title>Complete genome sequence of Corynebacterium casei LMG S-19264T (=DSM 44701T), isolated from a smear-ripened cheese.</title>
        <authorList>
            <consortium name="US DOE Joint Genome Institute (JGI-PGF)"/>
            <person name="Walter F."/>
            <person name="Albersmeier A."/>
            <person name="Kalinowski J."/>
            <person name="Ruckert C."/>
        </authorList>
    </citation>
    <scope>NUCLEOTIDE SEQUENCE</scope>
    <source>
        <strain evidence="2">KCTC 42249</strain>
    </source>
</reference>
<dbReference type="AlphaFoldDB" id="A0A8J3GJV0"/>